<accession>A0A3A1WHA4</accession>
<comment type="caution">
    <text evidence="1">The sequence shown here is derived from an EMBL/GenBank/DDBJ whole genome shotgun (WGS) entry which is preliminary data.</text>
</comment>
<protein>
    <recommendedName>
        <fullName evidence="3">PAS domain-containing protein</fullName>
    </recommendedName>
</protein>
<dbReference type="Proteomes" id="UP000265750">
    <property type="component" value="Unassembled WGS sequence"/>
</dbReference>
<organism evidence="1 2">
    <name type="scientific">Aureimonas flava</name>
    <dbReference type="NCBI Taxonomy" id="2320271"/>
    <lineage>
        <taxon>Bacteria</taxon>
        <taxon>Pseudomonadati</taxon>
        <taxon>Pseudomonadota</taxon>
        <taxon>Alphaproteobacteria</taxon>
        <taxon>Hyphomicrobiales</taxon>
        <taxon>Aurantimonadaceae</taxon>
        <taxon>Aureimonas</taxon>
    </lineage>
</organism>
<evidence type="ECO:0000313" key="1">
    <source>
        <dbReference type="EMBL" id="RIX99179.1"/>
    </source>
</evidence>
<gene>
    <name evidence="1" type="ORF">D3218_15525</name>
</gene>
<evidence type="ECO:0000313" key="2">
    <source>
        <dbReference type="Proteomes" id="UP000265750"/>
    </source>
</evidence>
<reference evidence="2" key="1">
    <citation type="submission" date="2018-09" db="EMBL/GenBank/DDBJ databases">
        <authorList>
            <person name="Tuo L."/>
        </authorList>
    </citation>
    <scope>NUCLEOTIDE SEQUENCE [LARGE SCALE GENOMIC DNA]</scope>
    <source>
        <strain evidence="2">M2BS4Y-1</strain>
    </source>
</reference>
<name>A0A3A1WHA4_9HYPH</name>
<dbReference type="EMBL" id="QYRN01000008">
    <property type="protein sequence ID" value="RIX99179.1"/>
    <property type="molecule type" value="Genomic_DNA"/>
</dbReference>
<sequence>METEAGAGFALRFQAHGSGSLPAPDHRATRIVLSVPDLGTWTMDLPAGSGGALALAVPLREALALAMRLREGLPLSLAELEAVLDPLPYATMLLDGEAGLLFANAAGEDLLASRRLFLPSRPGAPLRPVQGQTDEALDAAVADILHRRDTGARWVARGPDGAHLVIHLQPVGPAHAERGAARILMTLRSIGAAETLG</sequence>
<evidence type="ECO:0008006" key="3">
    <source>
        <dbReference type="Google" id="ProtNLM"/>
    </source>
</evidence>
<dbReference type="AlphaFoldDB" id="A0A3A1WHA4"/>
<keyword evidence="2" id="KW-1185">Reference proteome</keyword>
<proteinExistence type="predicted"/>